<organism evidence="3 4">
    <name type="scientific">Kipferlia bialata</name>
    <dbReference type="NCBI Taxonomy" id="797122"/>
    <lineage>
        <taxon>Eukaryota</taxon>
        <taxon>Metamonada</taxon>
        <taxon>Carpediemonas-like organisms</taxon>
        <taxon>Kipferlia</taxon>
    </lineage>
</organism>
<protein>
    <recommendedName>
        <fullName evidence="2">UEV domain-containing protein</fullName>
    </recommendedName>
</protein>
<feature type="non-terminal residue" evidence="3">
    <location>
        <position position="1"/>
    </location>
</feature>
<feature type="domain" description="UEV" evidence="2">
    <location>
        <begin position="1"/>
        <end position="47"/>
    </location>
</feature>
<comment type="caution">
    <text evidence="3">The sequence shown here is derived from an EMBL/GenBank/DDBJ whole genome shotgun (WGS) entry which is preliminary data.</text>
</comment>
<feature type="compositionally biased region" description="Pro residues" evidence="1">
    <location>
        <begin position="96"/>
        <end position="114"/>
    </location>
</feature>
<evidence type="ECO:0000259" key="2">
    <source>
        <dbReference type="PROSITE" id="PS51322"/>
    </source>
</evidence>
<sequence length="178" mass="19565">MTRFVNRQGAFMSVSLRDWKGQTSNLVNIIGEMQAVFSRTPPVVQKKPGEVFSQTMTNMGASIGALAQQAGASISRTFAQNTAAQPQQQQQVSPPQQSPPVTRNPPPPPPPPPATHISPAQEEAKRKKGLADAQKEAERAAREALKQQLQEQYEAYRASFVSTYEGETDLMTEMERRG</sequence>
<dbReference type="InterPro" id="IPR016135">
    <property type="entry name" value="UBQ-conjugating_enzyme/RWD"/>
</dbReference>
<dbReference type="PROSITE" id="PS51322">
    <property type="entry name" value="UEV"/>
    <property type="match status" value="1"/>
</dbReference>
<dbReference type="InterPro" id="IPR008883">
    <property type="entry name" value="UEV_N"/>
</dbReference>
<evidence type="ECO:0000256" key="1">
    <source>
        <dbReference type="SAM" id="MobiDB-lite"/>
    </source>
</evidence>
<accession>A0A391NQ32</accession>
<evidence type="ECO:0000313" key="3">
    <source>
        <dbReference type="EMBL" id="GCA63664.1"/>
    </source>
</evidence>
<proteinExistence type="predicted"/>
<feature type="region of interest" description="Disordered" evidence="1">
    <location>
        <begin position="77"/>
        <end position="149"/>
    </location>
</feature>
<dbReference type="Gene3D" id="3.10.110.10">
    <property type="entry name" value="Ubiquitin Conjugating Enzyme"/>
    <property type="match status" value="1"/>
</dbReference>
<evidence type="ECO:0000313" key="4">
    <source>
        <dbReference type="Proteomes" id="UP000265618"/>
    </source>
</evidence>
<dbReference type="CDD" id="cd11685">
    <property type="entry name" value="UEV_TSG101-like"/>
    <property type="match status" value="1"/>
</dbReference>
<dbReference type="Proteomes" id="UP000265618">
    <property type="component" value="Unassembled WGS sequence"/>
</dbReference>
<dbReference type="GO" id="GO:0015031">
    <property type="term" value="P:protein transport"/>
    <property type="evidence" value="ECO:0007669"/>
    <property type="project" value="InterPro"/>
</dbReference>
<feature type="compositionally biased region" description="Low complexity" evidence="1">
    <location>
        <begin position="85"/>
        <end position="95"/>
    </location>
</feature>
<reference evidence="3 4" key="1">
    <citation type="journal article" date="2018" name="PLoS ONE">
        <title>The draft genome of Kipferlia bialata reveals reductive genome evolution in fornicate parasites.</title>
        <authorList>
            <person name="Tanifuji G."/>
            <person name="Takabayashi S."/>
            <person name="Kume K."/>
            <person name="Takagi M."/>
            <person name="Nakayama T."/>
            <person name="Kamikawa R."/>
            <person name="Inagaki Y."/>
            <person name="Hashimoto T."/>
        </authorList>
    </citation>
    <scope>NUCLEOTIDE SEQUENCE [LARGE SCALE GENOMIC DNA]</scope>
    <source>
        <strain evidence="3">NY0173</strain>
    </source>
</reference>
<name>A0A391NQ32_9EUKA</name>
<dbReference type="AlphaFoldDB" id="A0A391NQ32"/>
<keyword evidence="4" id="KW-1185">Reference proteome</keyword>
<gene>
    <name evidence="3" type="ORF">KIPB_011203</name>
</gene>
<feature type="compositionally biased region" description="Basic and acidic residues" evidence="1">
    <location>
        <begin position="122"/>
        <end position="145"/>
    </location>
</feature>
<dbReference type="EMBL" id="BDIP01004458">
    <property type="protein sequence ID" value="GCA63664.1"/>
    <property type="molecule type" value="Genomic_DNA"/>
</dbReference>